<dbReference type="EMBL" id="FNQV01000023">
    <property type="protein sequence ID" value="SEA78336.1"/>
    <property type="molecule type" value="Genomic_DNA"/>
</dbReference>
<dbReference type="Proteomes" id="UP000199288">
    <property type="component" value="Unassembled WGS sequence"/>
</dbReference>
<proteinExistence type="predicted"/>
<accession>A0A1H4E099</accession>
<organism evidence="2 3">
    <name type="scientific">Bowdeniella nasicola</name>
    <dbReference type="NCBI Taxonomy" id="208480"/>
    <lineage>
        <taxon>Bacteria</taxon>
        <taxon>Bacillati</taxon>
        <taxon>Actinomycetota</taxon>
        <taxon>Actinomycetes</taxon>
        <taxon>Actinomycetales</taxon>
        <taxon>Actinomycetaceae</taxon>
        <taxon>Bowdeniella</taxon>
    </lineage>
</organism>
<evidence type="ECO:0000313" key="3">
    <source>
        <dbReference type="Proteomes" id="UP000199288"/>
    </source>
</evidence>
<dbReference type="Gene3D" id="3.40.630.30">
    <property type="match status" value="1"/>
</dbReference>
<reference evidence="3" key="1">
    <citation type="submission" date="2016-10" db="EMBL/GenBank/DDBJ databases">
        <authorList>
            <person name="Varghese N."/>
            <person name="Submissions S."/>
        </authorList>
    </citation>
    <scope>NUCLEOTIDE SEQUENCE [LARGE SCALE GENOMIC DNA]</scope>
    <source>
        <strain evidence="3">KPR-1</strain>
    </source>
</reference>
<dbReference type="InterPro" id="IPR016181">
    <property type="entry name" value="Acyl_CoA_acyltransferase"/>
</dbReference>
<dbReference type="CDD" id="cd04301">
    <property type="entry name" value="NAT_SF"/>
    <property type="match status" value="1"/>
</dbReference>
<gene>
    <name evidence="2" type="ORF">SAMN02910418_02403</name>
</gene>
<dbReference type="PROSITE" id="PS51186">
    <property type="entry name" value="GNAT"/>
    <property type="match status" value="1"/>
</dbReference>
<sequence length="430" mass="47123">MRVPQGVAIRAESAVSPAWQRYYELHRASVIEAFGNSDLMSADAASFHANHAHLSSTSHEAIYLLVAPRTVSSAHDLASGSPITIAHEDAAVFDELDPARILGRCSVEWQLDSNLHKAWLDVYIDPAFRGAGLGSALVAFGRDEALAAGRTEIEAWTFATPMATPDAGGGGEDPRVLRPHVGTGAIDASADASPFVLKSGFGLEMIERFSALENLTDAEILARVRARARELAASAAPHYEQDYELRYLAGGYPADMLADAAQMYTEFTADIPHGEGDEPTPFTAQKVREQDEQIESRGIRIHRTIACERGSGRPVAYTTIYWRDTSAGPSQEDTWVRRDHRGRRLGLAIKAENLLRVLSANDERLAAAGKADARRPPATRIITWNADENAHMWAINEQLGFEAVGAEACWRSFYYDDAWHPQRASATRED</sequence>
<dbReference type="AlphaFoldDB" id="A0A1H4E099"/>
<name>A0A1H4E099_9ACTO</name>
<protein>
    <submittedName>
        <fullName evidence="2">Acetyltransferase (GNAT) family protein</fullName>
    </submittedName>
</protein>
<dbReference type="InterPro" id="IPR000182">
    <property type="entry name" value="GNAT_dom"/>
</dbReference>
<keyword evidence="3" id="KW-1185">Reference proteome</keyword>
<evidence type="ECO:0000259" key="1">
    <source>
        <dbReference type="PROSITE" id="PS51186"/>
    </source>
</evidence>
<evidence type="ECO:0000313" key="2">
    <source>
        <dbReference type="EMBL" id="SEA78336.1"/>
    </source>
</evidence>
<dbReference type="Pfam" id="PF00583">
    <property type="entry name" value="Acetyltransf_1"/>
    <property type="match status" value="1"/>
</dbReference>
<dbReference type="SUPFAM" id="SSF55729">
    <property type="entry name" value="Acyl-CoA N-acyltransferases (Nat)"/>
    <property type="match status" value="2"/>
</dbReference>
<dbReference type="GO" id="GO:0016747">
    <property type="term" value="F:acyltransferase activity, transferring groups other than amino-acyl groups"/>
    <property type="evidence" value="ECO:0007669"/>
    <property type="project" value="InterPro"/>
</dbReference>
<feature type="domain" description="N-acetyltransferase" evidence="1">
    <location>
        <begin position="52"/>
        <end position="227"/>
    </location>
</feature>
<keyword evidence="2" id="KW-0808">Transferase</keyword>